<comment type="pathway">
    <text evidence="3 11">Cofactor biosynthesis; molybdopterin biosynthesis.</text>
</comment>
<evidence type="ECO:0000256" key="11">
    <source>
        <dbReference type="RuleBase" id="RU365090"/>
    </source>
</evidence>
<dbReference type="Gene3D" id="2.170.190.11">
    <property type="entry name" value="Molybdopterin biosynthesis moea protein, domain 3"/>
    <property type="match status" value="1"/>
</dbReference>
<comment type="function">
    <text evidence="2 11">Catalyzes the insertion of molybdate into adenylated molybdopterin with the concomitant release of AMP.</text>
</comment>
<evidence type="ECO:0000256" key="7">
    <source>
        <dbReference type="ARBA" id="ARBA00022723"/>
    </source>
</evidence>
<dbReference type="GO" id="GO:0005829">
    <property type="term" value="C:cytosol"/>
    <property type="evidence" value="ECO:0007669"/>
    <property type="project" value="TreeGrafter"/>
</dbReference>
<dbReference type="NCBIfam" id="TIGR00177">
    <property type="entry name" value="molyb_syn"/>
    <property type="match status" value="1"/>
</dbReference>
<gene>
    <name evidence="13" type="ORF">CLH62_08650</name>
</gene>
<evidence type="ECO:0000256" key="5">
    <source>
        <dbReference type="ARBA" id="ARBA00022505"/>
    </source>
</evidence>
<evidence type="ECO:0000256" key="8">
    <source>
        <dbReference type="ARBA" id="ARBA00022842"/>
    </source>
</evidence>
<keyword evidence="7 11" id="KW-0479">Metal-binding</keyword>
<evidence type="ECO:0000256" key="4">
    <source>
        <dbReference type="ARBA" id="ARBA00010763"/>
    </source>
</evidence>
<name>A0A2G1VFY8_9GAMM</name>
<evidence type="ECO:0000259" key="12">
    <source>
        <dbReference type="SMART" id="SM00852"/>
    </source>
</evidence>
<keyword evidence="14" id="KW-1185">Reference proteome</keyword>
<sequence length="404" mass="42587">MANPNLTPLEDALARLLSAAPVVTGVETVPLADSLGRVLAENHYVPADVPPADNSAVDGYALRKQDLRQDQAIPVSARIPAGEAPKALAPGTAARIFTGSEIPEGADAVVMQERVEVTDAGIVVQAEVTEGQNIRRRGQDLTRGDLALAKGTQVRPHEMGLLASMGIARVPVLARLKVAILSTGDELVDPGTPLAPGQIYNSNRFTLLGLLAQAGCEVVLCETLRDKREATRETLLRAAESSDLIITSGGVSVGEEDHVRAVLEEYGSLSLWRMAIKPGKPLAFGAIGGTPVLGLPGNPASVLVTFLVVGMPYIRKCQGRKRTAPIGEKVPAAFTMSSTSVRREFVRARKETRESGVVVAAFPNQSSGVLSAACWADGLAVVPENTTVSPGDLLTYYSFSELLS</sequence>
<comment type="similarity">
    <text evidence="4 11">Belongs to the MoeA family.</text>
</comment>
<keyword evidence="8 11" id="KW-0460">Magnesium</keyword>
<dbReference type="SUPFAM" id="SSF63882">
    <property type="entry name" value="MoeA N-terminal region -like"/>
    <property type="match status" value="1"/>
</dbReference>
<comment type="cofactor">
    <cofactor evidence="1 11">
        <name>Mg(2+)</name>
        <dbReference type="ChEBI" id="CHEBI:18420"/>
    </cofactor>
</comment>
<organism evidence="13 14">
    <name type="scientific">Marinobacter guineae</name>
    <dbReference type="NCBI Taxonomy" id="432303"/>
    <lineage>
        <taxon>Bacteria</taxon>
        <taxon>Pseudomonadati</taxon>
        <taxon>Pseudomonadota</taxon>
        <taxon>Gammaproteobacteria</taxon>
        <taxon>Pseudomonadales</taxon>
        <taxon>Marinobacteraceae</taxon>
        <taxon>Marinobacter</taxon>
    </lineage>
</organism>
<dbReference type="PANTHER" id="PTHR10192:SF5">
    <property type="entry name" value="GEPHYRIN"/>
    <property type="match status" value="1"/>
</dbReference>
<dbReference type="InterPro" id="IPR001453">
    <property type="entry name" value="MoaB/Mog_dom"/>
</dbReference>
<evidence type="ECO:0000256" key="3">
    <source>
        <dbReference type="ARBA" id="ARBA00005046"/>
    </source>
</evidence>
<evidence type="ECO:0000313" key="13">
    <source>
        <dbReference type="EMBL" id="PHQ25666.1"/>
    </source>
</evidence>
<dbReference type="SUPFAM" id="SSF63867">
    <property type="entry name" value="MoeA C-terminal domain-like"/>
    <property type="match status" value="1"/>
</dbReference>
<dbReference type="Pfam" id="PF03454">
    <property type="entry name" value="MoeA_C"/>
    <property type="match status" value="1"/>
</dbReference>
<evidence type="ECO:0000256" key="2">
    <source>
        <dbReference type="ARBA" id="ARBA00002901"/>
    </source>
</evidence>
<feature type="domain" description="MoaB/Mog" evidence="12">
    <location>
        <begin position="179"/>
        <end position="316"/>
    </location>
</feature>
<dbReference type="Pfam" id="PF03453">
    <property type="entry name" value="MoeA_N"/>
    <property type="match status" value="1"/>
</dbReference>
<reference evidence="13 14" key="1">
    <citation type="submission" date="2017-09" db="EMBL/GenBank/DDBJ databases">
        <title>The draft genome sequences of Marinobacter guineae M3B.</title>
        <authorList>
            <person name="Cao J."/>
        </authorList>
    </citation>
    <scope>NUCLEOTIDE SEQUENCE [LARGE SCALE GENOMIC DNA]</scope>
    <source>
        <strain evidence="13 14">M3B</strain>
    </source>
</reference>
<comment type="catalytic activity">
    <reaction evidence="10">
        <text>adenylyl-molybdopterin + molybdate = Mo-molybdopterin + AMP + H(+)</text>
        <dbReference type="Rhea" id="RHEA:35047"/>
        <dbReference type="ChEBI" id="CHEBI:15378"/>
        <dbReference type="ChEBI" id="CHEBI:36264"/>
        <dbReference type="ChEBI" id="CHEBI:62727"/>
        <dbReference type="ChEBI" id="CHEBI:71302"/>
        <dbReference type="ChEBI" id="CHEBI:456215"/>
        <dbReference type="EC" id="2.10.1.1"/>
    </reaction>
</comment>
<dbReference type="InterPro" id="IPR005110">
    <property type="entry name" value="MoeA_linker/N"/>
</dbReference>
<dbReference type="GO" id="GO:0046872">
    <property type="term" value="F:metal ion binding"/>
    <property type="evidence" value="ECO:0007669"/>
    <property type="project" value="UniProtKB-UniRule"/>
</dbReference>
<dbReference type="EMBL" id="NTFI01000002">
    <property type="protein sequence ID" value="PHQ25666.1"/>
    <property type="molecule type" value="Genomic_DNA"/>
</dbReference>
<keyword evidence="9 11" id="KW-0501">Molybdenum cofactor biosynthesis</keyword>
<keyword evidence="6 11" id="KW-0808">Transferase</keyword>
<dbReference type="Proteomes" id="UP000229044">
    <property type="component" value="Unassembled WGS sequence"/>
</dbReference>
<dbReference type="Pfam" id="PF00994">
    <property type="entry name" value="MoCF_biosynth"/>
    <property type="match status" value="1"/>
</dbReference>
<dbReference type="InterPro" id="IPR038987">
    <property type="entry name" value="MoeA-like"/>
</dbReference>
<dbReference type="InterPro" id="IPR036425">
    <property type="entry name" value="MoaB/Mog-like_dom_sf"/>
</dbReference>
<evidence type="ECO:0000256" key="9">
    <source>
        <dbReference type="ARBA" id="ARBA00023150"/>
    </source>
</evidence>
<proteinExistence type="inferred from homology"/>
<comment type="caution">
    <text evidence="13">The sequence shown here is derived from an EMBL/GenBank/DDBJ whole genome shotgun (WGS) entry which is preliminary data.</text>
</comment>
<dbReference type="FunFam" id="3.40.980.10:FF:000004">
    <property type="entry name" value="Molybdopterin molybdenumtransferase"/>
    <property type="match status" value="1"/>
</dbReference>
<dbReference type="Gene3D" id="3.90.105.10">
    <property type="entry name" value="Molybdopterin biosynthesis moea protein, domain 2"/>
    <property type="match status" value="1"/>
</dbReference>
<dbReference type="AlphaFoldDB" id="A0A2G1VFY8"/>
<dbReference type="NCBIfam" id="NF045515">
    <property type="entry name" value="Glp_gephyrin"/>
    <property type="match status" value="1"/>
</dbReference>
<evidence type="ECO:0000256" key="6">
    <source>
        <dbReference type="ARBA" id="ARBA00022679"/>
    </source>
</evidence>
<dbReference type="UniPathway" id="UPA00344"/>
<dbReference type="SMART" id="SM00852">
    <property type="entry name" value="MoCF_biosynth"/>
    <property type="match status" value="1"/>
</dbReference>
<dbReference type="InterPro" id="IPR005111">
    <property type="entry name" value="MoeA_C_domain_IV"/>
</dbReference>
<dbReference type="EC" id="2.10.1.1" evidence="11"/>
<dbReference type="SUPFAM" id="SSF53218">
    <property type="entry name" value="Molybdenum cofactor biosynthesis proteins"/>
    <property type="match status" value="1"/>
</dbReference>
<dbReference type="OrthoDB" id="9804758at2"/>
<dbReference type="CDD" id="cd00887">
    <property type="entry name" value="MoeA"/>
    <property type="match status" value="1"/>
</dbReference>
<dbReference type="PANTHER" id="PTHR10192">
    <property type="entry name" value="MOLYBDOPTERIN BIOSYNTHESIS PROTEIN"/>
    <property type="match status" value="1"/>
</dbReference>
<evidence type="ECO:0000256" key="10">
    <source>
        <dbReference type="ARBA" id="ARBA00047317"/>
    </source>
</evidence>
<dbReference type="InterPro" id="IPR036688">
    <property type="entry name" value="MoeA_C_domain_IV_sf"/>
</dbReference>
<evidence type="ECO:0000256" key="1">
    <source>
        <dbReference type="ARBA" id="ARBA00001946"/>
    </source>
</evidence>
<evidence type="ECO:0000313" key="14">
    <source>
        <dbReference type="Proteomes" id="UP000229044"/>
    </source>
</evidence>
<dbReference type="Gene3D" id="2.40.340.10">
    <property type="entry name" value="MoeA, C-terminal, domain IV"/>
    <property type="match status" value="1"/>
</dbReference>
<dbReference type="RefSeq" id="WP_099617768.1">
    <property type="nucleotide sequence ID" value="NZ_KZ319340.1"/>
</dbReference>
<accession>A0A2G1VFY8</accession>
<dbReference type="GO" id="GO:0006777">
    <property type="term" value="P:Mo-molybdopterin cofactor biosynthetic process"/>
    <property type="evidence" value="ECO:0007669"/>
    <property type="project" value="UniProtKB-UniRule"/>
</dbReference>
<dbReference type="GO" id="GO:0061599">
    <property type="term" value="F:molybdopterin molybdotransferase activity"/>
    <property type="evidence" value="ECO:0007669"/>
    <property type="project" value="UniProtKB-UniRule"/>
</dbReference>
<dbReference type="InterPro" id="IPR036135">
    <property type="entry name" value="MoeA_linker/N_sf"/>
</dbReference>
<protein>
    <recommendedName>
        <fullName evidence="11">Molybdopterin molybdenumtransferase</fullName>
        <ecNumber evidence="11">2.10.1.1</ecNumber>
    </recommendedName>
</protein>
<keyword evidence="5 11" id="KW-0500">Molybdenum</keyword>
<dbReference type="Gene3D" id="3.40.980.10">
    <property type="entry name" value="MoaB/Mog-like domain"/>
    <property type="match status" value="1"/>
</dbReference>